<dbReference type="GO" id="GO:0009246">
    <property type="term" value="P:enterobacterial common antigen biosynthetic process"/>
    <property type="evidence" value="ECO:0007669"/>
    <property type="project" value="TreeGrafter"/>
</dbReference>
<evidence type="ECO:0000256" key="4">
    <source>
        <dbReference type="ARBA" id="ARBA00022692"/>
    </source>
</evidence>
<dbReference type="PANTHER" id="PTHR40074">
    <property type="entry name" value="O-ACETYLTRANSFERASE WECH"/>
    <property type="match status" value="1"/>
</dbReference>
<proteinExistence type="inferred from homology"/>
<evidence type="ECO:0000256" key="2">
    <source>
        <dbReference type="ARBA" id="ARBA00007400"/>
    </source>
</evidence>
<dbReference type="InterPro" id="IPR002656">
    <property type="entry name" value="Acyl_transf_3_dom"/>
</dbReference>
<comment type="subcellular location">
    <subcellularLocation>
        <location evidence="1">Cell membrane</location>
        <topology evidence="1">Multi-pass membrane protein</topology>
    </subcellularLocation>
</comment>
<feature type="transmembrane region" description="Helical" evidence="7">
    <location>
        <begin position="298"/>
        <end position="320"/>
    </location>
</feature>
<gene>
    <name evidence="9" type="ORF">CXY01_18310</name>
</gene>
<feature type="transmembrane region" description="Helical" evidence="7">
    <location>
        <begin position="272"/>
        <end position="292"/>
    </location>
</feature>
<protein>
    <recommendedName>
        <fullName evidence="8">Acyltransferase 3 domain-containing protein</fullName>
    </recommendedName>
</protein>
<evidence type="ECO:0000256" key="6">
    <source>
        <dbReference type="ARBA" id="ARBA00023136"/>
    </source>
</evidence>
<feature type="transmembrane region" description="Helical" evidence="7">
    <location>
        <begin position="92"/>
        <end position="112"/>
    </location>
</feature>
<feature type="transmembrane region" description="Helical" evidence="7">
    <location>
        <begin position="157"/>
        <end position="177"/>
    </location>
</feature>
<evidence type="ECO:0000256" key="3">
    <source>
        <dbReference type="ARBA" id="ARBA00022475"/>
    </source>
</evidence>
<sequence>MTTEPHPSADSGTPRPRLGWVDAGRGIAILLVALFHSANWSAAAGAHVGGWIQVNLVVSSLRMPLFFVLAGLFARKWVLARWSDLWDVKLRLYVWTYFLWTVVGVATFFIGVRMKGEGSLEGVLRVVGASPYAPQLELWFIWALALFFVVAKLTARVPVAAQLAVAGVASVIALSGWETSVPGWSGSVKYYFFFLAGMYARSAVLAFSERVGWGLGTALIVTWAGFSVLLWAMDWRALPGLYFVNCVLGVGAGIALSMAVQNAPLRWIGSRTLPIYLMHTPLIILLAVALHYSGAVDLPGMSVLMPPLLAATAVSVALLVHSRRSSLHCEALFAPPGWFATVRRPADRTAVAAEPRG</sequence>
<reference evidence="9 10" key="1">
    <citation type="submission" date="2019-07" db="EMBL/GenBank/DDBJ databases">
        <title>Whole genome shotgun sequence of Cellulomonas xylanilytica NBRC 101102.</title>
        <authorList>
            <person name="Hosoyama A."/>
            <person name="Uohara A."/>
            <person name="Ohji S."/>
            <person name="Ichikawa N."/>
        </authorList>
    </citation>
    <scope>NUCLEOTIDE SEQUENCE [LARGE SCALE GENOMIC DNA]</scope>
    <source>
        <strain evidence="9 10">NBRC 101102</strain>
    </source>
</reference>
<organism evidence="9 10">
    <name type="scientific">Cellulomonas xylanilytica</name>
    <dbReference type="NCBI Taxonomy" id="233583"/>
    <lineage>
        <taxon>Bacteria</taxon>
        <taxon>Bacillati</taxon>
        <taxon>Actinomycetota</taxon>
        <taxon>Actinomycetes</taxon>
        <taxon>Micrococcales</taxon>
        <taxon>Cellulomonadaceae</taxon>
        <taxon>Cellulomonas</taxon>
    </lineage>
</organism>
<feature type="domain" description="Acyltransferase 3" evidence="8">
    <location>
        <begin position="19"/>
        <end position="318"/>
    </location>
</feature>
<dbReference type="EMBL" id="BJUB01000005">
    <property type="protein sequence ID" value="GEK21311.1"/>
    <property type="molecule type" value="Genomic_DNA"/>
</dbReference>
<feature type="transmembrane region" description="Helical" evidence="7">
    <location>
        <begin position="189"/>
        <end position="207"/>
    </location>
</feature>
<dbReference type="Pfam" id="PF01757">
    <property type="entry name" value="Acyl_transf_3"/>
    <property type="match status" value="1"/>
</dbReference>
<feature type="transmembrane region" description="Helical" evidence="7">
    <location>
        <begin position="214"/>
        <end position="233"/>
    </location>
</feature>
<evidence type="ECO:0000256" key="1">
    <source>
        <dbReference type="ARBA" id="ARBA00004651"/>
    </source>
</evidence>
<dbReference type="RefSeq" id="WP_146927131.1">
    <property type="nucleotide sequence ID" value="NZ_BJUB01000005.1"/>
</dbReference>
<feature type="transmembrane region" description="Helical" evidence="7">
    <location>
        <begin position="61"/>
        <end position="80"/>
    </location>
</feature>
<keyword evidence="6 7" id="KW-0472">Membrane</keyword>
<evidence type="ECO:0000313" key="9">
    <source>
        <dbReference type="EMBL" id="GEK21311.1"/>
    </source>
</evidence>
<comment type="similarity">
    <text evidence="2">Belongs to the acyltransferase 3 family.</text>
</comment>
<dbReference type="GO" id="GO:0016413">
    <property type="term" value="F:O-acetyltransferase activity"/>
    <property type="evidence" value="ECO:0007669"/>
    <property type="project" value="TreeGrafter"/>
</dbReference>
<evidence type="ECO:0000256" key="5">
    <source>
        <dbReference type="ARBA" id="ARBA00022989"/>
    </source>
</evidence>
<keyword evidence="10" id="KW-1185">Reference proteome</keyword>
<dbReference type="GO" id="GO:0005886">
    <property type="term" value="C:plasma membrane"/>
    <property type="evidence" value="ECO:0007669"/>
    <property type="project" value="UniProtKB-SubCell"/>
</dbReference>
<evidence type="ECO:0000256" key="7">
    <source>
        <dbReference type="SAM" id="Phobius"/>
    </source>
</evidence>
<keyword evidence="3" id="KW-1003">Cell membrane</keyword>
<evidence type="ECO:0000259" key="8">
    <source>
        <dbReference type="Pfam" id="PF01757"/>
    </source>
</evidence>
<dbReference type="AlphaFoldDB" id="A0A510V5V0"/>
<dbReference type="OrthoDB" id="4394033at2"/>
<feature type="transmembrane region" description="Helical" evidence="7">
    <location>
        <begin position="132"/>
        <end position="150"/>
    </location>
</feature>
<keyword evidence="5 7" id="KW-1133">Transmembrane helix</keyword>
<feature type="transmembrane region" description="Helical" evidence="7">
    <location>
        <begin position="239"/>
        <end position="260"/>
    </location>
</feature>
<dbReference type="PANTHER" id="PTHR40074:SF4">
    <property type="entry name" value="INNER MEMBRANE PROTEIN YCFT"/>
    <property type="match status" value="1"/>
</dbReference>
<comment type="caution">
    <text evidence="9">The sequence shown here is derived from an EMBL/GenBank/DDBJ whole genome shotgun (WGS) entry which is preliminary data.</text>
</comment>
<keyword evidence="4 7" id="KW-0812">Transmembrane</keyword>
<accession>A0A510V5V0</accession>
<dbReference type="Proteomes" id="UP000321118">
    <property type="component" value="Unassembled WGS sequence"/>
</dbReference>
<evidence type="ECO:0000313" key="10">
    <source>
        <dbReference type="Proteomes" id="UP000321118"/>
    </source>
</evidence>
<name>A0A510V5V0_9CELL</name>